<dbReference type="EMBL" id="AJVK01018246">
    <property type="status" value="NOT_ANNOTATED_CDS"/>
    <property type="molecule type" value="Genomic_DNA"/>
</dbReference>
<dbReference type="VEuPathDB" id="VectorBase:PPAI010371"/>
<keyword evidence="14" id="KW-1185">Reference proteome</keyword>
<dbReference type="VEuPathDB" id="VectorBase:PPAPM1_000062"/>
<evidence type="ECO:0000256" key="10">
    <source>
        <dbReference type="ARBA" id="ARBA00023186"/>
    </source>
</evidence>
<keyword evidence="9" id="KW-0802">TPR repeat</keyword>
<dbReference type="GO" id="GO:0030154">
    <property type="term" value="P:cell differentiation"/>
    <property type="evidence" value="ECO:0007669"/>
    <property type="project" value="UniProtKB-KW"/>
</dbReference>
<feature type="compositionally biased region" description="Basic and acidic residues" evidence="11">
    <location>
        <begin position="931"/>
        <end position="948"/>
    </location>
</feature>
<keyword evidence="8" id="KW-0221">Differentiation</keyword>
<dbReference type="InterPro" id="IPR011989">
    <property type="entry name" value="ARM-like"/>
</dbReference>
<evidence type="ECO:0000256" key="9">
    <source>
        <dbReference type="ARBA" id="ARBA00022803"/>
    </source>
</evidence>
<evidence type="ECO:0000256" key="7">
    <source>
        <dbReference type="ARBA" id="ARBA00022541"/>
    </source>
</evidence>
<evidence type="ECO:0000256" key="2">
    <source>
        <dbReference type="ARBA" id="ARBA00004216"/>
    </source>
</evidence>
<dbReference type="PANTHER" id="PTHR45994">
    <property type="entry name" value="FI21225P1"/>
    <property type="match status" value="1"/>
</dbReference>
<dbReference type="PANTHER" id="PTHR45994:SF1">
    <property type="entry name" value="FI21225P1"/>
    <property type="match status" value="1"/>
</dbReference>
<keyword evidence="5" id="KW-0217">Developmental protein</keyword>
<feature type="region of interest" description="Disordered" evidence="11">
    <location>
        <begin position="922"/>
        <end position="948"/>
    </location>
</feature>
<dbReference type="AlphaFoldDB" id="A0A1B0DPD5"/>
<dbReference type="SMART" id="SM00028">
    <property type="entry name" value="TPR"/>
    <property type="match status" value="3"/>
</dbReference>
<feature type="domain" description="UNC-45/Cro1/She4 central" evidence="12">
    <location>
        <begin position="339"/>
        <end position="490"/>
    </location>
</feature>
<proteinExistence type="predicted"/>
<keyword evidence="10" id="KW-0143">Chaperone</keyword>
<dbReference type="InterPro" id="IPR024660">
    <property type="entry name" value="UCS_central_dom"/>
</dbReference>
<dbReference type="GO" id="GO:0031672">
    <property type="term" value="C:A band"/>
    <property type="evidence" value="ECO:0007669"/>
    <property type="project" value="UniProtKB-SubCell"/>
</dbReference>
<dbReference type="GO" id="GO:0007517">
    <property type="term" value="P:muscle organ development"/>
    <property type="evidence" value="ECO:0007669"/>
    <property type="project" value="UniProtKB-KW"/>
</dbReference>
<dbReference type="GO" id="GO:0051879">
    <property type="term" value="F:Hsp90 protein binding"/>
    <property type="evidence" value="ECO:0007669"/>
    <property type="project" value="TreeGrafter"/>
</dbReference>
<keyword evidence="6" id="KW-0963">Cytoplasm</keyword>
<reference evidence="13" key="1">
    <citation type="submission" date="2022-08" db="UniProtKB">
        <authorList>
            <consortium name="EnsemblMetazoa"/>
        </authorList>
    </citation>
    <scope>IDENTIFICATION</scope>
    <source>
        <strain evidence="13">Israel</strain>
    </source>
</reference>
<evidence type="ECO:0000256" key="1">
    <source>
        <dbReference type="ARBA" id="ARBA00004161"/>
    </source>
</evidence>
<protein>
    <recommendedName>
        <fullName evidence="4">Protein unc-45 homolog B</fullName>
    </recommendedName>
</protein>
<name>A0A1B0DPD5_PHLPP</name>
<dbReference type="SUPFAM" id="SSF48371">
    <property type="entry name" value="ARM repeat"/>
    <property type="match status" value="2"/>
</dbReference>
<accession>A0A1B0DPD5</accession>
<dbReference type="EnsemblMetazoa" id="PPAI010371-RA">
    <property type="protein sequence ID" value="PPAI010371-PA"/>
    <property type="gene ID" value="PPAI010371"/>
</dbReference>
<evidence type="ECO:0000256" key="3">
    <source>
        <dbReference type="ARBA" id="ARBA00004556"/>
    </source>
</evidence>
<dbReference type="SMART" id="SM00185">
    <property type="entry name" value="ARM"/>
    <property type="match status" value="3"/>
</dbReference>
<evidence type="ECO:0000313" key="14">
    <source>
        <dbReference type="Proteomes" id="UP000092462"/>
    </source>
</evidence>
<evidence type="ECO:0000256" key="11">
    <source>
        <dbReference type="SAM" id="MobiDB-lite"/>
    </source>
</evidence>
<dbReference type="InterPro" id="IPR000225">
    <property type="entry name" value="Armadillo"/>
</dbReference>
<dbReference type="SUPFAM" id="SSF48452">
    <property type="entry name" value="TPR-like"/>
    <property type="match status" value="1"/>
</dbReference>
<dbReference type="PROSITE" id="PS50005">
    <property type="entry name" value="TPR"/>
    <property type="match status" value="1"/>
</dbReference>
<evidence type="ECO:0000256" key="8">
    <source>
        <dbReference type="ARBA" id="ARBA00022782"/>
    </source>
</evidence>
<evidence type="ECO:0000313" key="13">
    <source>
        <dbReference type="EnsemblMetazoa" id="PPAI010371-PA"/>
    </source>
</evidence>
<comment type="subcellular location">
    <subcellularLocation>
        <location evidence="1">Cytoplasm</location>
        <location evidence="1">Myofibril</location>
        <location evidence="1">Sarcomere</location>
        <location evidence="1">A band</location>
    </subcellularLocation>
    <subcellularLocation>
        <location evidence="2">Cytoplasm</location>
        <location evidence="2">Myofibril</location>
        <location evidence="2">Sarcomere</location>
        <location evidence="2">Z line</location>
    </subcellularLocation>
    <subcellularLocation>
        <location evidence="3">Cytoplasm</location>
        <location evidence="3">Perinuclear region</location>
    </subcellularLocation>
</comment>
<evidence type="ECO:0000256" key="5">
    <source>
        <dbReference type="ARBA" id="ARBA00022473"/>
    </source>
</evidence>
<evidence type="ECO:0000256" key="4">
    <source>
        <dbReference type="ARBA" id="ARBA00020768"/>
    </source>
</evidence>
<keyword evidence="7" id="KW-0517">Myogenesis</keyword>
<evidence type="ECO:0000259" key="12">
    <source>
        <dbReference type="Pfam" id="PF11701"/>
    </source>
</evidence>
<dbReference type="Gene3D" id="1.25.10.10">
    <property type="entry name" value="Leucine-rich Repeat Variant"/>
    <property type="match status" value="2"/>
</dbReference>
<evidence type="ECO:0000256" key="6">
    <source>
        <dbReference type="ARBA" id="ARBA00022490"/>
    </source>
</evidence>
<dbReference type="GO" id="GO:0048471">
    <property type="term" value="C:perinuclear region of cytoplasm"/>
    <property type="evidence" value="ECO:0007669"/>
    <property type="project" value="UniProtKB-SubCell"/>
</dbReference>
<dbReference type="Pfam" id="PF11701">
    <property type="entry name" value="UNC45-central"/>
    <property type="match status" value="1"/>
</dbReference>
<dbReference type="FunFam" id="1.25.10.10:FF:000043">
    <property type="entry name" value="Unc-45 myosin chaperone B"/>
    <property type="match status" value="1"/>
</dbReference>
<dbReference type="InterPro" id="IPR019734">
    <property type="entry name" value="TPR_rpt"/>
</dbReference>
<dbReference type="InterPro" id="IPR011990">
    <property type="entry name" value="TPR-like_helical_dom_sf"/>
</dbReference>
<dbReference type="GO" id="GO:0030018">
    <property type="term" value="C:Z disc"/>
    <property type="evidence" value="ECO:0007669"/>
    <property type="project" value="UniProtKB-SubCell"/>
</dbReference>
<dbReference type="Gene3D" id="1.25.40.10">
    <property type="entry name" value="Tetratricopeptide repeat domain"/>
    <property type="match status" value="1"/>
</dbReference>
<sequence>MDVIDEALMCKEKGNEAFKSGEWEKAISQYTQAIKIGGDAHKDLSIFYKNRAACYLKTNDYGKAEKDCQVSLELSPNDPKALFRKAQALEGLEKFEEAYKSARDAWNADPNNRALQQMLERLHGIVQERVTQHNLTSNKVSQMVQLAFDFAQPVDKRITAMNNIHVLAREAVAADILFKDGIFGRIQRLLKVEKNREIVLSAIRTVGEVCHKSVERTKGVLQEVGIPWFLEIIDSNEEDRVNAAQHCMQTILNSFSGLENKAESKPVQALCDAHQKEIDTLLSCLLYSVTNPTITGLARDAIVQLMTRNVHYTALSWAERLVELKGLWRLMDVCSELEEYKYESAMNITPSSRTIASVCLARVYENMYYDAAREKFLAQIDEYVKDKLLAPDLESKVRVTVAITSLLLGPLDVGNTVVSKEGILQMILAMASMEEDPLQQKVACECLIAAASKKDKAKSIISQGIDILKKLYTSKNEGIRVRALVGLCKLGSSGGLDASIRPFADGSTKKLAEACRRFLVKPGKDRDIRKWAAEGLSYLTLDAEVKEKLIDDRPAIQALIELTKDGDQSVLYGVVTTFVNLCNAYENQEVLPEMVELAKFAKHHIPEEHELDDPDFISKRVIILGNEGITTALVALAKTDSDNSKELIARVFNALCGQQEIRGKVVQHGGAKALLPLALQGTAKGKRQAAQALSRIGISINPEVAFPGQRALEVVRPLLNQLHPDCTALENFEAMLALCNLASQSESVRQRILKEQGLSRIEMYLMEDHLMLQRAAAQCICNLCMSPDVVKAHEGNNDKIKFLTLLSEDEDEETAVAASGALAILTSSSEKCCSKIFEAQAWLEVLHTWIANPSPQVQHRGVVTILNMINSGRDTAQKIFDTDIMELLMGLSQLPDDSRAKAREVAMQCLKAAEKYELIAKTDEPAPIPDVFKEEEERQRREQQLEEQ</sequence>
<organism evidence="13 14">
    <name type="scientific">Phlebotomus papatasi</name>
    <name type="common">Sandfly</name>
    <dbReference type="NCBI Taxonomy" id="29031"/>
    <lineage>
        <taxon>Eukaryota</taxon>
        <taxon>Metazoa</taxon>
        <taxon>Ecdysozoa</taxon>
        <taxon>Arthropoda</taxon>
        <taxon>Hexapoda</taxon>
        <taxon>Insecta</taxon>
        <taxon>Pterygota</taxon>
        <taxon>Neoptera</taxon>
        <taxon>Endopterygota</taxon>
        <taxon>Diptera</taxon>
        <taxon>Nematocera</taxon>
        <taxon>Psychodoidea</taxon>
        <taxon>Psychodidae</taxon>
        <taxon>Phlebotomus</taxon>
        <taxon>Phlebotomus</taxon>
    </lineage>
</organism>
<dbReference type="Proteomes" id="UP000092462">
    <property type="component" value="Unassembled WGS sequence"/>
</dbReference>
<dbReference type="InterPro" id="IPR016024">
    <property type="entry name" value="ARM-type_fold"/>
</dbReference>